<accession>A0A067TK16</accession>
<dbReference type="Proteomes" id="UP000027222">
    <property type="component" value="Unassembled WGS sequence"/>
</dbReference>
<dbReference type="AlphaFoldDB" id="A0A067TK16"/>
<keyword evidence="2" id="KW-1185">Reference proteome</keyword>
<evidence type="ECO:0000313" key="2">
    <source>
        <dbReference type="Proteomes" id="UP000027222"/>
    </source>
</evidence>
<protein>
    <submittedName>
        <fullName evidence="1">Uncharacterized protein</fullName>
    </submittedName>
</protein>
<organism evidence="1 2">
    <name type="scientific">Galerina marginata (strain CBS 339.88)</name>
    <dbReference type="NCBI Taxonomy" id="685588"/>
    <lineage>
        <taxon>Eukaryota</taxon>
        <taxon>Fungi</taxon>
        <taxon>Dikarya</taxon>
        <taxon>Basidiomycota</taxon>
        <taxon>Agaricomycotina</taxon>
        <taxon>Agaricomycetes</taxon>
        <taxon>Agaricomycetidae</taxon>
        <taxon>Agaricales</taxon>
        <taxon>Agaricineae</taxon>
        <taxon>Strophariaceae</taxon>
        <taxon>Galerina</taxon>
    </lineage>
</organism>
<dbReference type="HOGENOM" id="CLU_2904347_0_0_1"/>
<sequence length="62" mass="7004">MSNAPALSSGWPSQTGSYWMTLLITISITNFRFSIINTQAGPEVTYLAICLRYRECTIFHET</sequence>
<gene>
    <name evidence="1" type="ORF">GALMADRAFT_223159</name>
</gene>
<name>A0A067TK16_GALM3</name>
<reference evidence="2" key="1">
    <citation type="journal article" date="2014" name="Proc. Natl. Acad. Sci. U.S.A.">
        <title>Extensive sampling of basidiomycete genomes demonstrates inadequacy of the white-rot/brown-rot paradigm for wood decay fungi.</title>
        <authorList>
            <person name="Riley R."/>
            <person name="Salamov A.A."/>
            <person name="Brown D.W."/>
            <person name="Nagy L.G."/>
            <person name="Floudas D."/>
            <person name="Held B.W."/>
            <person name="Levasseur A."/>
            <person name="Lombard V."/>
            <person name="Morin E."/>
            <person name="Otillar R."/>
            <person name="Lindquist E.A."/>
            <person name="Sun H."/>
            <person name="LaButti K.M."/>
            <person name="Schmutz J."/>
            <person name="Jabbour D."/>
            <person name="Luo H."/>
            <person name="Baker S.E."/>
            <person name="Pisabarro A.G."/>
            <person name="Walton J.D."/>
            <person name="Blanchette R.A."/>
            <person name="Henrissat B."/>
            <person name="Martin F."/>
            <person name="Cullen D."/>
            <person name="Hibbett D.S."/>
            <person name="Grigoriev I.V."/>
        </authorList>
    </citation>
    <scope>NUCLEOTIDE SEQUENCE [LARGE SCALE GENOMIC DNA]</scope>
    <source>
        <strain evidence="2">CBS 339.88</strain>
    </source>
</reference>
<proteinExistence type="predicted"/>
<evidence type="ECO:0000313" key="1">
    <source>
        <dbReference type="EMBL" id="KDR80269.1"/>
    </source>
</evidence>
<dbReference type="EMBL" id="KL142372">
    <property type="protein sequence ID" value="KDR80269.1"/>
    <property type="molecule type" value="Genomic_DNA"/>
</dbReference>